<dbReference type="AlphaFoldDB" id="X1P9Q8"/>
<dbReference type="InterPro" id="IPR006656">
    <property type="entry name" value="Mopterin_OxRdtase"/>
</dbReference>
<dbReference type="Gene3D" id="2.20.25.90">
    <property type="entry name" value="ADC-like domains"/>
    <property type="match status" value="1"/>
</dbReference>
<proteinExistence type="predicted"/>
<feature type="non-terminal residue" evidence="2">
    <location>
        <position position="202"/>
    </location>
</feature>
<evidence type="ECO:0000313" key="2">
    <source>
        <dbReference type="EMBL" id="GAI27659.1"/>
    </source>
</evidence>
<name>X1P9Q8_9ZZZZ</name>
<reference evidence="2" key="1">
    <citation type="journal article" date="2014" name="Front. Microbiol.">
        <title>High frequency of phylogenetically diverse reductive dehalogenase-homologous genes in deep subseafloor sedimentary metagenomes.</title>
        <authorList>
            <person name="Kawai M."/>
            <person name="Futagami T."/>
            <person name="Toyoda A."/>
            <person name="Takaki Y."/>
            <person name="Nishi S."/>
            <person name="Hori S."/>
            <person name="Arai W."/>
            <person name="Tsubouchi T."/>
            <person name="Morono Y."/>
            <person name="Uchiyama I."/>
            <person name="Ito T."/>
            <person name="Fujiyama A."/>
            <person name="Inagaki F."/>
            <person name="Takami H."/>
        </authorList>
    </citation>
    <scope>NUCLEOTIDE SEQUENCE</scope>
    <source>
        <strain evidence="2">Expedition CK06-06</strain>
    </source>
</reference>
<dbReference type="Pfam" id="PF00384">
    <property type="entry name" value="Molybdopterin"/>
    <property type="match status" value="1"/>
</dbReference>
<sequence>MSNAKGAMDEREVVKNGICYMCTDRCPTKVHVRQGRATQIDMVDQRVADTCPRWKAQLDFVYHPDRLKHPLKRVGERGVGSFVPISWDEALDTTASKLQGIKDEYGAESVVFWISYTKEPRPYFHRLTHAFGSPNYCTESSNCFSATWLASILTYGKDYGGLYGQSTTIEPATKCKLIWGSSVQNSMPEVWKEHVEARQKGL</sequence>
<organism evidence="2">
    <name type="scientific">marine sediment metagenome</name>
    <dbReference type="NCBI Taxonomy" id="412755"/>
    <lineage>
        <taxon>unclassified sequences</taxon>
        <taxon>metagenomes</taxon>
        <taxon>ecological metagenomes</taxon>
    </lineage>
</organism>
<evidence type="ECO:0000259" key="1">
    <source>
        <dbReference type="Pfam" id="PF00384"/>
    </source>
</evidence>
<dbReference type="EMBL" id="BARV01016492">
    <property type="protein sequence ID" value="GAI27659.1"/>
    <property type="molecule type" value="Genomic_DNA"/>
</dbReference>
<dbReference type="SUPFAM" id="SSF53706">
    <property type="entry name" value="Formate dehydrogenase/DMSO reductase, domains 1-3"/>
    <property type="match status" value="1"/>
</dbReference>
<dbReference type="Gene3D" id="3.40.50.740">
    <property type="match status" value="1"/>
</dbReference>
<accession>X1P9Q8</accession>
<dbReference type="PANTHER" id="PTHR43742">
    <property type="entry name" value="TRIMETHYLAMINE-N-OXIDE REDUCTASE"/>
    <property type="match status" value="1"/>
</dbReference>
<dbReference type="Gene3D" id="3.40.228.10">
    <property type="entry name" value="Dimethylsulfoxide Reductase, domain 2"/>
    <property type="match status" value="1"/>
</dbReference>
<gene>
    <name evidence="2" type="ORF">S06H3_28289</name>
</gene>
<dbReference type="InterPro" id="IPR050612">
    <property type="entry name" value="Prok_Mopterin_Oxidored"/>
</dbReference>
<dbReference type="GO" id="GO:0016491">
    <property type="term" value="F:oxidoreductase activity"/>
    <property type="evidence" value="ECO:0007669"/>
    <property type="project" value="InterPro"/>
</dbReference>
<protein>
    <recommendedName>
        <fullName evidence="1">Molybdopterin oxidoreductase domain-containing protein</fullName>
    </recommendedName>
</protein>
<comment type="caution">
    <text evidence="2">The sequence shown here is derived from an EMBL/GenBank/DDBJ whole genome shotgun (WGS) entry which is preliminary data.</text>
</comment>
<feature type="domain" description="Molybdopterin oxidoreductase" evidence="1">
    <location>
        <begin position="66"/>
        <end position="188"/>
    </location>
</feature>